<dbReference type="RefSeq" id="WP_135440900.1">
    <property type="nucleotide sequence ID" value="NZ_SRLE01000002.1"/>
</dbReference>
<dbReference type="EMBL" id="SRLE01000002">
    <property type="protein sequence ID" value="TGD75648.1"/>
    <property type="molecule type" value="Genomic_DNA"/>
</dbReference>
<proteinExistence type="predicted"/>
<name>A0A4Z0M8F2_9GAMM</name>
<evidence type="ECO:0000313" key="2">
    <source>
        <dbReference type="EMBL" id="TGD75648.1"/>
    </source>
</evidence>
<gene>
    <name evidence="2" type="ORF">E4634_01805</name>
</gene>
<keyword evidence="1" id="KW-0732">Signal</keyword>
<feature type="signal peptide" evidence="1">
    <location>
        <begin position="1"/>
        <end position="27"/>
    </location>
</feature>
<evidence type="ECO:0000313" key="3">
    <source>
        <dbReference type="Proteomes" id="UP000298050"/>
    </source>
</evidence>
<accession>A0A4Z0M8F2</accession>
<feature type="chain" id="PRO_5021460754" evidence="1">
    <location>
        <begin position="28"/>
        <end position="144"/>
    </location>
</feature>
<reference evidence="2 3" key="1">
    <citation type="submission" date="2019-04" db="EMBL/GenBank/DDBJ databases">
        <title>Taxonomy of novel Haliea sp. from mangrove soil of West Coast of India.</title>
        <authorList>
            <person name="Verma A."/>
            <person name="Kumar P."/>
            <person name="Krishnamurthi S."/>
        </authorList>
    </citation>
    <scope>NUCLEOTIDE SEQUENCE [LARGE SCALE GENOMIC DNA]</scope>
    <source>
        <strain evidence="2 3">SAOS-164</strain>
    </source>
</reference>
<evidence type="ECO:0000256" key="1">
    <source>
        <dbReference type="SAM" id="SignalP"/>
    </source>
</evidence>
<dbReference type="AlphaFoldDB" id="A0A4Z0M8F2"/>
<sequence>MKNSLMNVSRFVLGSALALSLSHGASAGESEVAAAPVGGSWSLEFCWDGFGCGTTSLDIVQFGPFATFTTGDSGSGVGLALNSLVILHYQSGCMPNYIAQNPSATLMSGRMKCTEGSTDSGTWTATKVAGASVQAAGVSSAGPR</sequence>
<organism evidence="2 3">
    <name type="scientific">Mangrovimicrobium sediminis</name>
    <dbReference type="NCBI Taxonomy" id="2562682"/>
    <lineage>
        <taxon>Bacteria</taxon>
        <taxon>Pseudomonadati</taxon>
        <taxon>Pseudomonadota</taxon>
        <taxon>Gammaproteobacteria</taxon>
        <taxon>Cellvibrionales</taxon>
        <taxon>Halieaceae</taxon>
        <taxon>Mangrovimicrobium</taxon>
    </lineage>
</organism>
<dbReference type="Proteomes" id="UP000298050">
    <property type="component" value="Unassembled WGS sequence"/>
</dbReference>
<protein>
    <submittedName>
        <fullName evidence="2">Uncharacterized protein</fullName>
    </submittedName>
</protein>
<keyword evidence="3" id="KW-1185">Reference proteome</keyword>
<comment type="caution">
    <text evidence="2">The sequence shown here is derived from an EMBL/GenBank/DDBJ whole genome shotgun (WGS) entry which is preliminary data.</text>
</comment>